<keyword evidence="1" id="KW-0812">Transmembrane</keyword>
<dbReference type="Proteomes" id="UP001240639">
    <property type="component" value="Unassembled WGS sequence"/>
</dbReference>
<evidence type="ECO:0000259" key="2">
    <source>
        <dbReference type="Pfam" id="PF10099"/>
    </source>
</evidence>
<comment type="caution">
    <text evidence="3">The sequence shown here is derived from an EMBL/GenBank/DDBJ whole genome shotgun (WGS) entry which is preliminary data.</text>
</comment>
<name>A0ABT9HMR9_9SPHN</name>
<accession>A0ABT9HMR9</accession>
<dbReference type="EMBL" id="JAVAIM010000001">
    <property type="protein sequence ID" value="MDP4574446.1"/>
    <property type="molecule type" value="Genomic_DNA"/>
</dbReference>
<dbReference type="RefSeq" id="WP_305931857.1">
    <property type="nucleotide sequence ID" value="NZ_JAVAIM010000001.1"/>
</dbReference>
<feature type="transmembrane region" description="Helical" evidence="1">
    <location>
        <begin position="94"/>
        <end position="113"/>
    </location>
</feature>
<evidence type="ECO:0000256" key="1">
    <source>
        <dbReference type="SAM" id="Phobius"/>
    </source>
</evidence>
<feature type="domain" description="Anti-sigma K factor RskA C-terminal" evidence="2">
    <location>
        <begin position="99"/>
        <end position="233"/>
    </location>
</feature>
<keyword evidence="4" id="KW-1185">Reference proteome</keyword>
<dbReference type="PANTHER" id="PTHR37461">
    <property type="entry name" value="ANTI-SIGMA-K FACTOR RSKA"/>
    <property type="match status" value="1"/>
</dbReference>
<dbReference type="PANTHER" id="PTHR37461:SF1">
    <property type="entry name" value="ANTI-SIGMA-K FACTOR RSKA"/>
    <property type="match status" value="1"/>
</dbReference>
<keyword evidence="1" id="KW-0472">Membrane</keyword>
<dbReference type="Pfam" id="PF10099">
    <property type="entry name" value="RskA_C"/>
    <property type="match status" value="1"/>
</dbReference>
<protein>
    <submittedName>
        <fullName evidence="3">Anti-sigma factor</fullName>
    </submittedName>
</protein>
<sequence length="243" mass="25423">MSEVKRPDTVLAAEYALGLLEGEELLAARAREASDSAFAADVAQWQDRLAPLTDDIDPRMPRAEVWANIEAAMGADTGTAEVIALQRKVRRWQWVGGVSAAAAVALAVFALPMRQAPDGPSGNIASGPALTQPLLAANMPIEGTPLRLDLTYLPGAHSLLVTAVGLTGDGIHDHEIWLVPDEGDLISLGVVTPGEVTAHEVPVEVAPRIHGGSQLLLTREPLGGKPPQAEAGPVVAEARFAAI</sequence>
<dbReference type="InterPro" id="IPR051474">
    <property type="entry name" value="Anti-sigma-K/W_factor"/>
</dbReference>
<organism evidence="3 4">
    <name type="scientific">Qipengyuania profundimaris</name>
    <dbReference type="NCBI Taxonomy" id="3067652"/>
    <lineage>
        <taxon>Bacteria</taxon>
        <taxon>Pseudomonadati</taxon>
        <taxon>Pseudomonadota</taxon>
        <taxon>Alphaproteobacteria</taxon>
        <taxon>Sphingomonadales</taxon>
        <taxon>Erythrobacteraceae</taxon>
        <taxon>Qipengyuania</taxon>
    </lineage>
</organism>
<evidence type="ECO:0000313" key="3">
    <source>
        <dbReference type="EMBL" id="MDP4574446.1"/>
    </source>
</evidence>
<keyword evidence="1" id="KW-1133">Transmembrane helix</keyword>
<reference evidence="3 4" key="1">
    <citation type="submission" date="2023-08" db="EMBL/GenBank/DDBJ databases">
        <title>genomic of G39.</title>
        <authorList>
            <person name="Wang Y."/>
        </authorList>
    </citation>
    <scope>NUCLEOTIDE SEQUENCE [LARGE SCALE GENOMIC DNA]</scope>
    <source>
        <strain evidence="3 4">G39</strain>
    </source>
</reference>
<evidence type="ECO:0000313" key="4">
    <source>
        <dbReference type="Proteomes" id="UP001240639"/>
    </source>
</evidence>
<dbReference type="InterPro" id="IPR018764">
    <property type="entry name" value="RskA_C"/>
</dbReference>
<proteinExistence type="predicted"/>
<gene>
    <name evidence="3" type="ORF">Q9K02_04755</name>
</gene>